<dbReference type="RefSeq" id="XP_014031480.1">
    <property type="nucleotide sequence ID" value="XM_014176005.2"/>
</dbReference>
<evidence type="ECO:0000313" key="12">
    <source>
        <dbReference type="Proteomes" id="UP001652741"/>
    </source>
</evidence>
<organism evidence="12 13">
    <name type="scientific">Salmo salar</name>
    <name type="common">Atlantic salmon</name>
    <dbReference type="NCBI Taxonomy" id="8030"/>
    <lineage>
        <taxon>Eukaryota</taxon>
        <taxon>Metazoa</taxon>
        <taxon>Chordata</taxon>
        <taxon>Craniata</taxon>
        <taxon>Vertebrata</taxon>
        <taxon>Euteleostomi</taxon>
        <taxon>Actinopterygii</taxon>
        <taxon>Neopterygii</taxon>
        <taxon>Teleostei</taxon>
        <taxon>Protacanthopterygii</taxon>
        <taxon>Salmoniformes</taxon>
        <taxon>Salmonidae</taxon>
        <taxon>Salmoninae</taxon>
        <taxon>Salmo</taxon>
    </lineage>
</organism>
<dbReference type="GO" id="GO:0005789">
    <property type="term" value="C:endoplasmic reticulum membrane"/>
    <property type="evidence" value="ECO:0007669"/>
    <property type="project" value="UniProtKB-SubCell"/>
</dbReference>
<evidence type="ECO:0000256" key="8">
    <source>
        <dbReference type="SAM" id="MobiDB-lite"/>
    </source>
</evidence>
<feature type="transmembrane region" description="Helical" evidence="9">
    <location>
        <begin position="96"/>
        <end position="117"/>
    </location>
</feature>
<feature type="chain" id="PRO_5010313842" evidence="10">
    <location>
        <begin position="21"/>
        <end position="472"/>
    </location>
</feature>
<evidence type="ECO:0000256" key="7">
    <source>
        <dbReference type="SAM" id="Coils"/>
    </source>
</evidence>
<feature type="domain" description="Resistance to inhibitors of cholinesterase protein 3 N-terminal" evidence="11">
    <location>
        <begin position="16"/>
        <end position="170"/>
    </location>
</feature>
<dbReference type="InterPro" id="IPR032763">
    <property type="entry name" value="RIC3_N"/>
</dbReference>
<feature type="compositionally biased region" description="Basic and acidic residues" evidence="8">
    <location>
        <begin position="357"/>
        <end position="368"/>
    </location>
</feature>
<dbReference type="PANTHER" id="PTHR21723:SF3">
    <property type="entry name" value="PROTEIN RIC-3"/>
    <property type="match status" value="1"/>
</dbReference>
<dbReference type="Proteomes" id="UP001652741">
    <property type="component" value="Chromosome ssa26"/>
</dbReference>
<evidence type="ECO:0000256" key="6">
    <source>
        <dbReference type="ARBA" id="ARBA00023136"/>
    </source>
</evidence>
<evidence type="ECO:0000256" key="9">
    <source>
        <dbReference type="SAM" id="Phobius"/>
    </source>
</evidence>
<dbReference type="PANTHER" id="PTHR21723">
    <property type="entry name" value="RESISTANCE TO INHIBITORS OF CHOLINESTERASE PROTEIN 3 RIC3"/>
    <property type="match status" value="1"/>
</dbReference>
<evidence type="ECO:0000256" key="5">
    <source>
        <dbReference type="ARBA" id="ARBA00022989"/>
    </source>
</evidence>
<comment type="similarity">
    <text evidence="2">Belongs to the ric-3 family.</text>
</comment>
<name>A0A1S3PUW2_SALSA</name>
<dbReference type="GO" id="GO:0007271">
    <property type="term" value="P:synaptic transmission, cholinergic"/>
    <property type="evidence" value="ECO:0007669"/>
    <property type="project" value="TreeGrafter"/>
</dbReference>
<feature type="region of interest" description="Disordered" evidence="8">
    <location>
        <begin position="357"/>
        <end position="407"/>
    </location>
</feature>
<dbReference type="AlphaFoldDB" id="A0A1S3PUW2"/>
<evidence type="ECO:0000256" key="4">
    <source>
        <dbReference type="ARBA" id="ARBA00022824"/>
    </source>
</evidence>
<keyword evidence="12" id="KW-1185">Reference proteome</keyword>
<feature type="region of interest" description="Disordered" evidence="8">
    <location>
        <begin position="301"/>
        <end position="345"/>
    </location>
</feature>
<reference evidence="13" key="1">
    <citation type="submission" date="2025-08" db="UniProtKB">
        <authorList>
            <consortium name="RefSeq"/>
        </authorList>
    </citation>
    <scope>IDENTIFICATION</scope>
</reference>
<evidence type="ECO:0000256" key="3">
    <source>
        <dbReference type="ARBA" id="ARBA00022692"/>
    </source>
</evidence>
<accession>A0A1S3PUW2</accession>
<feature type="compositionally biased region" description="Acidic residues" evidence="8">
    <location>
        <begin position="369"/>
        <end position="407"/>
    </location>
</feature>
<dbReference type="GO" id="GO:0034394">
    <property type="term" value="P:protein localization to cell surface"/>
    <property type="evidence" value="ECO:0007669"/>
    <property type="project" value="TreeGrafter"/>
</dbReference>
<keyword evidence="10" id="KW-0732">Signal</keyword>
<comment type="subcellular location">
    <subcellularLocation>
        <location evidence="1">Endoplasmic reticulum membrane</location>
    </subcellularLocation>
</comment>
<gene>
    <name evidence="13" type="primary">ric3a</name>
</gene>
<keyword evidence="4" id="KW-0256">Endoplasmic reticulum</keyword>
<dbReference type="Pfam" id="PF15361">
    <property type="entry name" value="RIC3"/>
    <property type="match status" value="1"/>
</dbReference>
<evidence type="ECO:0000313" key="13">
    <source>
        <dbReference type="RefSeq" id="XP_014031480.1"/>
    </source>
</evidence>
<evidence type="ECO:0000256" key="10">
    <source>
        <dbReference type="SAM" id="SignalP"/>
    </source>
</evidence>
<dbReference type="GO" id="GO:0045202">
    <property type="term" value="C:synapse"/>
    <property type="evidence" value="ECO:0007669"/>
    <property type="project" value="GOC"/>
</dbReference>
<feature type="coiled-coil region" evidence="7">
    <location>
        <begin position="144"/>
        <end position="171"/>
    </location>
</feature>
<feature type="signal peptide" evidence="10">
    <location>
        <begin position="1"/>
        <end position="20"/>
    </location>
</feature>
<keyword evidence="3 9" id="KW-0812">Transmembrane</keyword>
<keyword evidence="7" id="KW-0175">Coiled coil</keyword>
<evidence type="ECO:0000256" key="2">
    <source>
        <dbReference type="ARBA" id="ARBA00008538"/>
    </source>
</evidence>
<dbReference type="OrthoDB" id="8962560at2759"/>
<dbReference type="GO" id="GO:0043005">
    <property type="term" value="C:neuron projection"/>
    <property type="evidence" value="ECO:0007669"/>
    <property type="project" value="TreeGrafter"/>
</dbReference>
<keyword evidence="5 9" id="KW-1133">Transmembrane helix</keyword>
<evidence type="ECO:0000256" key="1">
    <source>
        <dbReference type="ARBA" id="ARBA00004586"/>
    </source>
</evidence>
<feature type="compositionally biased region" description="Acidic residues" evidence="8">
    <location>
        <begin position="301"/>
        <end position="318"/>
    </location>
</feature>
<evidence type="ECO:0000259" key="11">
    <source>
        <dbReference type="Pfam" id="PF15361"/>
    </source>
</evidence>
<dbReference type="KEGG" id="sasa:106587537"/>
<dbReference type="OMA" id="EMGQPEV"/>
<dbReference type="GO" id="GO:0043025">
    <property type="term" value="C:neuronal cell body"/>
    <property type="evidence" value="ECO:0007669"/>
    <property type="project" value="TreeGrafter"/>
</dbReference>
<proteinExistence type="inferred from homology"/>
<dbReference type="InterPro" id="IPR026160">
    <property type="entry name" value="Ric3"/>
</dbReference>
<protein>
    <submittedName>
        <fullName evidence="13">Protein RIC-3 isoform X1</fullName>
    </submittedName>
</protein>
<keyword evidence="6 9" id="KW-0472">Membrane</keyword>
<sequence>MSMTTLQKVTLISCSVLCVSLFLPKMLLPRGKKDVGQPEVGPGYYPPMMHRLQMPEEGLGQWMEGSHDSGPHSPEVLAKVKGMGTLQIRGATKSNLISQAIPIYGFGILLYILFIIFKMTTRPKGKSTKLVCRFPTMSSEAWQKKRTDDELAQLQEKLLETERVMERIVSRRSSTPDRFDATRRKACTCKSLLFYTEIGATIHGSRTSSKVRRASKQEEKLLRKLSKISRVMQEVRLMEGATPEMEAEMVPYTADWEGYPEETYPQYEEPGGRRSGSYDPITILEEPAADSEIPTAEALAEEVVDEEEDDVEEEEEELQLWLPPPPEGELEEKGSSPSRVKKQIRFSDHKDVFHYPKQDTVYEYRYEEVKEEEEEEKEEEDEEGEEEEEEEEQVDETEEEVGDEEDPLMEAEALSFSCDVCSNPEAEAEEEMEEEEYILLSQSEETDSFTPPDMAGKLGVGSFLRMRNRRET</sequence>
<feature type="region of interest" description="Disordered" evidence="8">
    <location>
        <begin position="444"/>
        <end position="472"/>
    </location>
</feature>